<evidence type="ECO:0000256" key="2">
    <source>
        <dbReference type="SAM" id="Phobius"/>
    </source>
</evidence>
<dbReference type="Proteomes" id="UP000320333">
    <property type="component" value="Unassembled WGS sequence"/>
</dbReference>
<keyword evidence="2" id="KW-0472">Membrane</keyword>
<dbReference type="OrthoDB" id="2122814at2759"/>
<accession>A0A507ESH5</accession>
<feature type="compositionally biased region" description="Polar residues" evidence="1">
    <location>
        <begin position="180"/>
        <end position="203"/>
    </location>
</feature>
<keyword evidence="4" id="KW-1185">Reference proteome</keyword>
<proteinExistence type="predicted"/>
<gene>
    <name evidence="3" type="ORF">CcCBS67573_g07637</name>
</gene>
<dbReference type="AlphaFoldDB" id="A0A507ESH5"/>
<evidence type="ECO:0000256" key="1">
    <source>
        <dbReference type="SAM" id="MobiDB-lite"/>
    </source>
</evidence>
<sequence>MFGVVTFQGFLLVFDAFILVKTYSTTRENKIFLSLMSLVLLYRLGSTIADFILTHAEWDDSIQACQFYQNQDTLRHYTIADIMCDVLATVGSVGLLISGRVGGMTNLAGQLLIENVVRSGLTLALNVAVVYVASSPDMSIEDLSLTWTVQSYILQQLMNMEHLYKKRRQERYSIPVSFDEQLTPSRHPKSSVQQTSTSAKPSE</sequence>
<feature type="region of interest" description="Disordered" evidence="1">
    <location>
        <begin position="177"/>
        <end position="203"/>
    </location>
</feature>
<evidence type="ECO:0000313" key="4">
    <source>
        <dbReference type="Proteomes" id="UP000320333"/>
    </source>
</evidence>
<comment type="caution">
    <text evidence="3">The sequence shown here is derived from an EMBL/GenBank/DDBJ whole genome shotgun (WGS) entry which is preliminary data.</text>
</comment>
<dbReference type="EMBL" id="QEAP01000416">
    <property type="protein sequence ID" value="TPX67023.1"/>
    <property type="molecule type" value="Genomic_DNA"/>
</dbReference>
<protein>
    <submittedName>
        <fullName evidence="3">Uncharacterized protein</fullName>
    </submittedName>
</protein>
<reference evidence="3 4" key="1">
    <citation type="journal article" date="2019" name="Sci. Rep.">
        <title>Comparative genomics of chytrid fungi reveal insights into the obligate biotrophic and pathogenic lifestyle of Synchytrium endobioticum.</title>
        <authorList>
            <person name="van de Vossenberg B.T.L.H."/>
            <person name="Warris S."/>
            <person name="Nguyen H.D.T."/>
            <person name="van Gent-Pelzer M.P.E."/>
            <person name="Joly D.L."/>
            <person name="van de Geest H.C."/>
            <person name="Bonants P.J.M."/>
            <person name="Smith D.S."/>
            <person name="Levesque C.A."/>
            <person name="van der Lee T.A.J."/>
        </authorList>
    </citation>
    <scope>NUCLEOTIDE SEQUENCE [LARGE SCALE GENOMIC DNA]</scope>
    <source>
        <strain evidence="3 4">CBS 675.73</strain>
    </source>
</reference>
<name>A0A507ESH5_9FUNG</name>
<organism evidence="3 4">
    <name type="scientific">Chytriomyces confervae</name>
    <dbReference type="NCBI Taxonomy" id="246404"/>
    <lineage>
        <taxon>Eukaryota</taxon>
        <taxon>Fungi</taxon>
        <taxon>Fungi incertae sedis</taxon>
        <taxon>Chytridiomycota</taxon>
        <taxon>Chytridiomycota incertae sedis</taxon>
        <taxon>Chytridiomycetes</taxon>
        <taxon>Chytridiales</taxon>
        <taxon>Chytriomycetaceae</taxon>
        <taxon>Chytriomyces</taxon>
    </lineage>
</organism>
<keyword evidence="2" id="KW-1133">Transmembrane helix</keyword>
<evidence type="ECO:0000313" key="3">
    <source>
        <dbReference type="EMBL" id="TPX67023.1"/>
    </source>
</evidence>
<keyword evidence="2" id="KW-0812">Transmembrane</keyword>
<feature type="transmembrane region" description="Helical" evidence="2">
    <location>
        <begin position="31"/>
        <end position="53"/>
    </location>
</feature>
<feature type="transmembrane region" description="Helical" evidence="2">
    <location>
        <begin position="6"/>
        <end position="24"/>
    </location>
</feature>